<protein>
    <submittedName>
        <fullName evidence="1">Uncharacterized protein</fullName>
    </submittedName>
</protein>
<reference evidence="1 2" key="1">
    <citation type="submission" date="2019-03" db="EMBL/GenBank/DDBJ databases">
        <title>Genomic Encyclopedia of Type Strains, Phase IV (KMG-IV): sequencing the most valuable type-strain genomes for metagenomic binning, comparative biology and taxonomic classification.</title>
        <authorList>
            <person name="Goeker M."/>
        </authorList>
    </citation>
    <scope>NUCLEOTIDE SEQUENCE [LARGE SCALE GENOMIC DNA]</scope>
    <source>
        <strain evidence="1 2">DSM 28867</strain>
    </source>
</reference>
<keyword evidence="2" id="KW-1185">Reference proteome</keyword>
<gene>
    <name evidence="1" type="ORF">EDD63_10149</name>
</gene>
<proteinExistence type="predicted"/>
<sequence>MKRMKKVFGVAAGALLATGAGVFVATKVKERQVKKAFSQKDPEELINTLKEAELLLDFAGDDMDEETKAKFEKAKAKLTTKVGQDKIVHVVEEKLEK</sequence>
<comment type="caution">
    <text evidence="1">The sequence shown here is derived from an EMBL/GenBank/DDBJ whole genome shotgun (WGS) entry which is preliminary data.</text>
</comment>
<name>A0A4R8A8U8_9FIRM</name>
<accession>A0A4R8A8U8</accession>
<dbReference type="Proteomes" id="UP000294743">
    <property type="component" value="Unassembled WGS sequence"/>
</dbReference>
<evidence type="ECO:0000313" key="1">
    <source>
        <dbReference type="EMBL" id="TDW26334.1"/>
    </source>
</evidence>
<dbReference type="OrthoDB" id="9911886at2"/>
<dbReference type="RefSeq" id="WP_134167273.1">
    <property type="nucleotide sequence ID" value="NZ_SODD01000001.1"/>
</dbReference>
<evidence type="ECO:0000313" key="2">
    <source>
        <dbReference type="Proteomes" id="UP000294743"/>
    </source>
</evidence>
<organism evidence="1 2">
    <name type="scientific">Breznakia blatticola</name>
    <dbReference type="NCBI Taxonomy" id="1754012"/>
    <lineage>
        <taxon>Bacteria</taxon>
        <taxon>Bacillati</taxon>
        <taxon>Bacillota</taxon>
        <taxon>Erysipelotrichia</taxon>
        <taxon>Erysipelotrichales</taxon>
        <taxon>Erysipelotrichaceae</taxon>
        <taxon>Breznakia</taxon>
    </lineage>
</organism>
<dbReference type="AlphaFoldDB" id="A0A4R8A8U8"/>
<dbReference type="EMBL" id="SODD01000001">
    <property type="protein sequence ID" value="TDW26334.1"/>
    <property type="molecule type" value="Genomic_DNA"/>
</dbReference>